<dbReference type="Pfam" id="PF17676">
    <property type="entry name" value="Peptidase_S66C"/>
    <property type="match status" value="1"/>
</dbReference>
<dbReference type="SUPFAM" id="SSF141986">
    <property type="entry name" value="LD-carboxypeptidase A C-terminal domain-like"/>
    <property type="match status" value="1"/>
</dbReference>
<comment type="similarity">
    <text evidence="1">Belongs to the peptidase S66 family.</text>
</comment>
<dbReference type="EMBL" id="SMTK01000002">
    <property type="protein sequence ID" value="TDK27045.1"/>
    <property type="molecule type" value="Genomic_DNA"/>
</dbReference>
<organism evidence="9 10">
    <name type="scientific">Arthrobacter crusticola</name>
    <dbReference type="NCBI Taxonomy" id="2547960"/>
    <lineage>
        <taxon>Bacteria</taxon>
        <taxon>Bacillati</taxon>
        <taxon>Actinomycetota</taxon>
        <taxon>Actinomycetes</taxon>
        <taxon>Micrococcales</taxon>
        <taxon>Micrococcaceae</taxon>
        <taxon>Arthrobacter</taxon>
    </lineage>
</organism>
<feature type="active site" description="Charge relay system" evidence="6">
    <location>
        <position position="208"/>
    </location>
</feature>
<dbReference type="Gene3D" id="3.40.50.10740">
    <property type="entry name" value="Class I glutamine amidotransferase-like"/>
    <property type="match status" value="1"/>
</dbReference>
<dbReference type="InterPro" id="IPR040449">
    <property type="entry name" value="Peptidase_S66_N"/>
</dbReference>
<evidence type="ECO:0000256" key="6">
    <source>
        <dbReference type="PIRSR" id="PIRSR028757-1"/>
    </source>
</evidence>
<dbReference type="PIRSF" id="PIRSF028757">
    <property type="entry name" value="LD-carboxypeptidase"/>
    <property type="match status" value="1"/>
</dbReference>
<dbReference type="GO" id="GO:0008236">
    <property type="term" value="F:serine-type peptidase activity"/>
    <property type="evidence" value="ECO:0007669"/>
    <property type="project" value="UniProtKB-KW"/>
</dbReference>
<evidence type="ECO:0000313" key="9">
    <source>
        <dbReference type="EMBL" id="TDK27045.1"/>
    </source>
</evidence>
<keyword evidence="4" id="KW-0378">Hydrolase</keyword>
<proteinExistence type="inferred from homology"/>
<dbReference type="Pfam" id="PF02016">
    <property type="entry name" value="Peptidase_S66"/>
    <property type="match status" value="1"/>
</dbReference>
<keyword evidence="3" id="KW-0645">Protease</keyword>
<dbReference type="AlphaFoldDB" id="A0A4R5U0G0"/>
<dbReference type="InterPro" id="IPR040921">
    <property type="entry name" value="Peptidase_S66C"/>
</dbReference>
<dbReference type="SUPFAM" id="SSF52317">
    <property type="entry name" value="Class I glutamine amidotransferase-like"/>
    <property type="match status" value="1"/>
</dbReference>
<name>A0A4R5U0G0_9MICC</name>
<feature type="active site" description="Nucleophile" evidence="6">
    <location>
        <position position="110"/>
    </location>
</feature>
<dbReference type="GO" id="GO:0006508">
    <property type="term" value="P:proteolysis"/>
    <property type="evidence" value="ECO:0007669"/>
    <property type="project" value="UniProtKB-KW"/>
</dbReference>
<dbReference type="InterPro" id="IPR003507">
    <property type="entry name" value="S66_fam"/>
</dbReference>
<dbReference type="InterPro" id="IPR029062">
    <property type="entry name" value="Class_I_gatase-like"/>
</dbReference>
<feature type="active site" description="Charge relay system" evidence="6">
    <location>
        <position position="273"/>
    </location>
</feature>
<reference evidence="9 10" key="1">
    <citation type="submission" date="2019-03" db="EMBL/GenBank/DDBJ databases">
        <title>Arthrobacter sp. nov., an bacterium isolated from biocrust in Mu Us Desert.</title>
        <authorList>
            <person name="Lixiong L."/>
        </authorList>
    </citation>
    <scope>NUCLEOTIDE SEQUENCE [LARGE SCALE GENOMIC DNA]</scope>
    <source>
        <strain evidence="9 10">SLN-3</strain>
    </source>
</reference>
<evidence type="ECO:0000313" key="10">
    <source>
        <dbReference type="Proteomes" id="UP000295411"/>
    </source>
</evidence>
<comment type="caution">
    <text evidence="9">The sequence shown here is derived from an EMBL/GenBank/DDBJ whole genome shotgun (WGS) entry which is preliminary data.</text>
</comment>
<gene>
    <name evidence="9" type="ORF">E2F48_05500</name>
</gene>
<dbReference type="CDD" id="cd07025">
    <property type="entry name" value="Peptidase_S66"/>
    <property type="match status" value="1"/>
</dbReference>
<evidence type="ECO:0000256" key="2">
    <source>
        <dbReference type="ARBA" id="ARBA00022645"/>
    </source>
</evidence>
<evidence type="ECO:0000256" key="5">
    <source>
        <dbReference type="ARBA" id="ARBA00022825"/>
    </source>
</evidence>
<keyword evidence="2 9" id="KW-0121">Carboxypeptidase</keyword>
<evidence type="ECO:0000256" key="1">
    <source>
        <dbReference type="ARBA" id="ARBA00010233"/>
    </source>
</evidence>
<dbReference type="Gene3D" id="3.50.30.60">
    <property type="entry name" value="LD-carboxypeptidase A C-terminal domain-like"/>
    <property type="match status" value="1"/>
</dbReference>
<dbReference type="InterPro" id="IPR027478">
    <property type="entry name" value="LdcA_N"/>
</dbReference>
<protein>
    <submittedName>
        <fullName evidence="9">LD-carboxypeptidase</fullName>
    </submittedName>
</protein>
<sequence>MRPLKAGDRVGLVSPSGPADAEKIDRALRLLEGWGLEPVLGRHARDVHPRAPYLAGSDADRAADLQDLVCDDGIAAVICLRGGYGAVRLLDLLDAGKLRSARPKPLIGSSDVTALHEYWAQHLGLATWFTPMPATDAVLEDPAARDGMREALFTPYPGRTLTGPAAETLVPGTATGILTGGNLSLLAMTLGARGRSAPSNEGRIGLLEDVTEDIYKLDGLLTSLLRAGWFDGLAGLALGSWSQCGEPHEVRALVEELLMPLGIPLVEELGFGHGPAALSVPLGVSATLTADESPRLVLS</sequence>
<dbReference type="GO" id="GO:0004180">
    <property type="term" value="F:carboxypeptidase activity"/>
    <property type="evidence" value="ECO:0007669"/>
    <property type="project" value="UniProtKB-KW"/>
</dbReference>
<dbReference type="OrthoDB" id="9807329at2"/>
<evidence type="ECO:0000259" key="8">
    <source>
        <dbReference type="Pfam" id="PF17676"/>
    </source>
</evidence>
<evidence type="ECO:0000256" key="4">
    <source>
        <dbReference type="ARBA" id="ARBA00022801"/>
    </source>
</evidence>
<dbReference type="PANTHER" id="PTHR30237:SF2">
    <property type="entry name" value="MUREIN TETRAPEPTIDE CARBOXYPEPTIDASE"/>
    <property type="match status" value="1"/>
</dbReference>
<keyword evidence="10" id="KW-1185">Reference proteome</keyword>
<accession>A0A4R5U0G0</accession>
<dbReference type="InterPro" id="IPR027461">
    <property type="entry name" value="Carboxypeptidase_A_C_sf"/>
</dbReference>
<keyword evidence="5" id="KW-0720">Serine protease</keyword>
<dbReference type="PANTHER" id="PTHR30237">
    <property type="entry name" value="MURAMOYLTETRAPEPTIDE CARBOXYPEPTIDASE"/>
    <property type="match status" value="1"/>
</dbReference>
<feature type="domain" description="LD-carboxypeptidase C-terminal" evidence="8">
    <location>
        <begin position="175"/>
        <end position="288"/>
    </location>
</feature>
<evidence type="ECO:0000259" key="7">
    <source>
        <dbReference type="Pfam" id="PF02016"/>
    </source>
</evidence>
<dbReference type="Proteomes" id="UP000295411">
    <property type="component" value="Unassembled WGS sequence"/>
</dbReference>
<evidence type="ECO:0000256" key="3">
    <source>
        <dbReference type="ARBA" id="ARBA00022670"/>
    </source>
</evidence>
<feature type="domain" description="LD-carboxypeptidase N-terminal" evidence="7">
    <location>
        <begin position="10"/>
        <end position="128"/>
    </location>
</feature>